<dbReference type="PANTHER" id="PTHR43245">
    <property type="entry name" value="BIFUNCTIONAL POLYMYXIN RESISTANCE PROTEIN ARNA"/>
    <property type="match status" value="1"/>
</dbReference>
<keyword evidence="3" id="KW-1185">Reference proteome</keyword>
<evidence type="ECO:0000313" key="2">
    <source>
        <dbReference type="EMBL" id="MBB3121209.1"/>
    </source>
</evidence>
<gene>
    <name evidence="2" type="ORF">FHS03_004285</name>
</gene>
<dbReference type="SUPFAM" id="SSF51735">
    <property type="entry name" value="NAD(P)-binding Rossmann-fold domains"/>
    <property type="match status" value="1"/>
</dbReference>
<dbReference type="Proteomes" id="UP000541535">
    <property type="component" value="Unassembled WGS sequence"/>
</dbReference>
<dbReference type="Gene3D" id="3.40.50.720">
    <property type="entry name" value="NAD(P)-binding Rossmann-like Domain"/>
    <property type="match status" value="1"/>
</dbReference>
<protein>
    <submittedName>
        <fullName evidence="2">UDP-glucose 4-epimerase</fullName>
        <ecNumber evidence="2">5.1.3.2</ecNumber>
    </submittedName>
</protein>
<feature type="domain" description="NAD-dependent epimerase/dehydratase" evidence="1">
    <location>
        <begin position="3"/>
        <end position="212"/>
    </location>
</feature>
<dbReference type="RefSeq" id="WP_183442935.1">
    <property type="nucleotide sequence ID" value="NZ_JACHXD010000014.1"/>
</dbReference>
<sequence>MRILVTGSAGHLGEALMRVLGAAGADAVGLDILSSPYTHLQGSIADAAVAREAMRGVDAVLHTATLHKPHVATHSYSDFIATNVQGTLNLLEAARDAQAGAFVMTSSTSVFGAAMSPAPGQPAVWVDETLQPVPKNIYGASKLAAENLCELFARKHGLPVVILRTSRFFPETDDERGVRERYADANIKVNEFLNRRCDIEDIVAAHRCALERARGIGFGRYIVSATTPLLRADLADLRADAAAVVRARVPAVADEYARRGWSLFPQLDRVYDNSLARRELGWQPRHDFAGLLQSLSALPLEADIRSPLARAIGSKGYHDEVFSDGPYPV</sequence>
<dbReference type="GO" id="GO:0003978">
    <property type="term" value="F:UDP-glucose 4-epimerase activity"/>
    <property type="evidence" value="ECO:0007669"/>
    <property type="project" value="UniProtKB-EC"/>
</dbReference>
<dbReference type="Pfam" id="PF01370">
    <property type="entry name" value="Epimerase"/>
    <property type="match status" value="1"/>
</dbReference>
<evidence type="ECO:0000313" key="3">
    <source>
        <dbReference type="Proteomes" id="UP000541535"/>
    </source>
</evidence>
<reference evidence="2 3" key="1">
    <citation type="submission" date="2020-08" db="EMBL/GenBank/DDBJ databases">
        <title>Genomic Encyclopedia of Type Strains, Phase III (KMG-III): the genomes of soil and plant-associated and newly described type strains.</title>
        <authorList>
            <person name="Whitman W."/>
        </authorList>
    </citation>
    <scope>NUCLEOTIDE SEQUENCE [LARGE SCALE GENOMIC DNA]</scope>
    <source>
        <strain evidence="2 3">CECT 8897</strain>
    </source>
</reference>
<dbReference type="InterPro" id="IPR036291">
    <property type="entry name" value="NAD(P)-bd_dom_sf"/>
</dbReference>
<accession>A0A7W5BDN7</accession>
<comment type="caution">
    <text evidence="2">The sequence shown here is derived from an EMBL/GenBank/DDBJ whole genome shotgun (WGS) entry which is preliminary data.</text>
</comment>
<dbReference type="AlphaFoldDB" id="A0A7W5BDN7"/>
<proteinExistence type="predicted"/>
<dbReference type="InterPro" id="IPR001509">
    <property type="entry name" value="Epimerase_deHydtase"/>
</dbReference>
<dbReference type="EMBL" id="JACHXD010000014">
    <property type="protein sequence ID" value="MBB3121209.1"/>
    <property type="molecule type" value="Genomic_DNA"/>
</dbReference>
<evidence type="ECO:0000259" key="1">
    <source>
        <dbReference type="Pfam" id="PF01370"/>
    </source>
</evidence>
<name>A0A7W5BDN7_9BURK</name>
<organism evidence="2 3">
    <name type="scientific">Pseudoduganella violacea</name>
    <dbReference type="NCBI Taxonomy" id="1715466"/>
    <lineage>
        <taxon>Bacteria</taxon>
        <taxon>Pseudomonadati</taxon>
        <taxon>Pseudomonadota</taxon>
        <taxon>Betaproteobacteria</taxon>
        <taxon>Burkholderiales</taxon>
        <taxon>Oxalobacteraceae</taxon>
        <taxon>Telluria group</taxon>
        <taxon>Pseudoduganella</taxon>
    </lineage>
</organism>
<dbReference type="PANTHER" id="PTHR43245:SF54">
    <property type="entry name" value="BLL0593 PROTEIN"/>
    <property type="match status" value="1"/>
</dbReference>
<keyword evidence="2" id="KW-0413">Isomerase</keyword>
<dbReference type="InterPro" id="IPR050177">
    <property type="entry name" value="Lipid_A_modif_metabolic_enz"/>
</dbReference>
<dbReference type="EC" id="5.1.3.2" evidence="2"/>